<feature type="compositionally biased region" description="Polar residues" evidence="1">
    <location>
        <begin position="192"/>
        <end position="202"/>
    </location>
</feature>
<feature type="domain" description="Metallo-beta-lactamase" evidence="2">
    <location>
        <begin position="61"/>
        <end position="138"/>
    </location>
</feature>
<reference evidence="3 4" key="1">
    <citation type="journal article" date="2024" name="Commun. Biol.">
        <title>Comparative genomic analysis of thermophilic fungi reveals convergent evolutionary adaptations and gene losses.</title>
        <authorList>
            <person name="Steindorff A.S."/>
            <person name="Aguilar-Pontes M.V."/>
            <person name="Robinson A.J."/>
            <person name="Andreopoulos B."/>
            <person name="LaButti K."/>
            <person name="Kuo A."/>
            <person name="Mondo S."/>
            <person name="Riley R."/>
            <person name="Otillar R."/>
            <person name="Haridas S."/>
            <person name="Lipzen A."/>
            <person name="Grimwood J."/>
            <person name="Schmutz J."/>
            <person name="Clum A."/>
            <person name="Reid I.D."/>
            <person name="Moisan M.C."/>
            <person name="Butler G."/>
            <person name="Nguyen T.T.M."/>
            <person name="Dewar K."/>
            <person name="Conant G."/>
            <person name="Drula E."/>
            <person name="Henrissat B."/>
            <person name="Hansel C."/>
            <person name="Singer S."/>
            <person name="Hutchinson M.I."/>
            <person name="de Vries R.P."/>
            <person name="Natvig D.O."/>
            <person name="Powell A.J."/>
            <person name="Tsang A."/>
            <person name="Grigoriev I.V."/>
        </authorList>
    </citation>
    <scope>NUCLEOTIDE SEQUENCE [LARGE SCALE GENOMIC DNA]</scope>
    <source>
        <strain evidence="3 4">CBS 620.91</strain>
    </source>
</reference>
<keyword evidence="4" id="KW-1185">Reference proteome</keyword>
<evidence type="ECO:0000313" key="4">
    <source>
        <dbReference type="Proteomes" id="UP001583172"/>
    </source>
</evidence>
<dbReference type="InterPro" id="IPR001279">
    <property type="entry name" value="Metallo-B-lactamas"/>
</dbReference>
<name>A0ABR3VRW6_HUMIN</name>
<dbReference type="Pfam" id="PF00753">
    <property type="entry name" value="Lactamase_B"/>
    <property type="match status" value="1"/>
</dbReference>
<accession>A0ABR3VRW6</accession>
<feature type="region of interest" description="Disordered" evidence="1">
    <location>
        <begin position="290"/>
        <end position="316"/>
    </location>
</feature>
<feature type="region of interest" description="Disordered" evidence="1">
    <location>
        <begin position="113"/>
        <end position="205"/>
    </location>
</feature>
<proteinExistence type="predicted"/>
<dbReference type="Proteomes" id="UP001583172">
    <property type="component" value="Unassembled WGS sequence"/>
</dbReference>
<sequence length="395" mass="43293">MTPPIFATPLPQSPHSPILEWRFPKPYQHLVLTGRSRAAWHTSFIIPQLDLLLDAGLCVNKLRPKQIFLTHGHSDHTLLTPAFTHREDPPDIFCPVEMKDALDAFLHANTMLNEGGGVWPPEGGASDGEGEDEVDEDDGVSQEKAKDKTSSSPATTEPQAPPSSEAATTATATSITDITPQPHPAFPHLLPTHTTHGLSPGTTVPLRRLAGPPTWSATAFRCDHTVPCLGYVFSATTPKLRPELRGLPPAELRALRQRRGGDSCSLTVPAATPVFAFLGDTTASVLAAGPEWLGEPPPPPGEQEKGHHGKQGNETRGGVKVVITECSFLYPEHRTQAARTKHTCWADLEPVVRKWWRTVFVLCHFSLRYSEEEIRQFFAKREELGNVVVWIGDKS</sequence>
<dbReference type="SUPFAM" id="SSF56281">
    <property type="entry name" value="Metallo-hydrolase/oxidoreductase"/>
    <property type="match status" value="1"/>
</dbReference>
<evidence type="ECO:0000256" key="1">
    <source>
        <dbReference type="SAM" id="MobiDB-lite"/>
    </source>
</evidence>
<gene>
    <name evidence="3" type="ORF">VTJ49DRAFT_80</name>
</gene>
<evidence type="ECO:0000313" key="3">
    <source>
        <dbReference type="EMBL" id="KAL1844401.1"/>
    </source>
</evidence>
<dbReference type="Gene3D" id="3.60.15.10">
    <property type="entry name" value="Ribonuclease Z/Hydroxyacylglutathione hydrolase-like"/>
    <property type="match status" value="2"/>
</dbReference>
<comment type="caution">
    <text evidence="3">The sequence shown here is derived from an EMBL/GenBank/DDBJ whole genome shotgun (WGS) entry which is preliminary data.</text>
</comment>
<evidence type="ECO:0000259" key="2">
    <source>
        <dbReference type="Pfam" id="PF00753"/>
    </source>
</evidence>
<feature type="compositionally biased region" description="Low complexity" evidence="1">
    <location>
        <begin position="156"/>
        <end position="174"/>
    </location>
</feature>
<protein>
    <recommendedName>
        <fullName evidence="2">Metallo-beta-lactamase domain-containing protein</fullName>
    </recommendedName>
</protein>
<dbReference type="PANTHER" id="PTHR46504">
    <property type="entry name" value="TRNASE Z TRZ1"/>
    <property type="match status" value="1"/>
</dbReference>
<feature type="compositionally biased region" description="Acidic residues" evidence="1">
    <location>
        <begin position="128"/>
        <end position="140"/>
    </location>
</feature>
<dbReference type="InterPro" id="IPR036866">
    <property type="entry name" value="RibonucZ/Hydroxyglut_hydro"/>
</dbReference>
<dbReference type="PANTHER" id="PTHR46504:SF2">
    <property type="entry name" value="TRNASE Z TRZ1"/>
    <property type="match status" value="1"/>
</dbReference>
<organism evidence="3 4">
    <name type="scientific">Humicola insolens</name>
    <name type="common">Soft-rot fungus</name>
    <dbReference type="NCBI Taxonomy" id="85995"/>
    <lineage>
        <taxon>Eukaryota</taxon>
        <taxon>Fungi</taxon>
        <taxon>Dikarya</taxon>
        <taxon>Ascomycota</taxon>
        <taxon>Pezizomycotina</taxon>
        <taxon>Sordariomycetes</taxon>
        <taxon>Sordariomycetidae</taxon>
        <taxon>Sordariales</taxon>
        <taxon>Chaetomiaceae</taxon>
        <taxon>Mycothermus</taxon>
    </lineage>
</organism>
<dbReference type="EMBL" id="JAZGSY010000001">
    <property type="protein sequence ID" value="KAL1844401.1"/>
    <property type="molecule type" value="Genomic_DNA"/>
</dbReference>